<evidence type="ECO:0000256" key="1">
    <source>
        <dbReference type="ARBA" id="ARBA00004429"/>
    </source>
</evidence>
<comment type="similarity">
    <text evidence="8">Belongs to the binding-protein-dependent transport system permease family.</text>
</comment>
<evidence type="ECO:0000256" key="3">
    <source>
        <dbReference type="ARBA" id="ARBA00022475"/>
    </source>
</evidence>
<proteinExistence type="inferred from homology"/>
<feature type="non-terminal residue" evidence="10">
    <location>
        <position position="175"/>
    </location>
</feature>
<keyword evidence="6 8" id="KW-1133">Transmembrane helix</keyword>
<keyword evidence="5 8" id="KW-0812">Transmembrane</keyword>
<dbReference type="RefSeq" id="WP_216879302.1">
    <property type="nucleotide sequence ID" value="NZ_JAERQM010000026.1"/>
</dbReference>
<dbReference type="Pfam" id="PF00528">
    <property type="entry name" value="BPD_transp_1"/>
    <property type="match status" value="1"/>
</dbReference>
<keyword evidence="11" id="KW-1185">Reference proteome</keyword>
<evidence type="ECO:0000256" key="6">
    <source>
        <dbReference type="ARBA" id="ARBA00022989"/>
    </source>
</evidence>
<keyword evidence="4" id="KW-0997">Cell inner membrane</keyword>
<name>A0ABS6HF47_9PROT</name>
<evidence type="ECO:0000256" key="8">
    <source>
        <dbReference type="RuleBase" id="RU363032"/>
    </source>
</evidence>
<keyword evidence="3" id="KW-1003">Cell membrane</keyword>
<evidence type="ECO:0000256" key="4">
    <source>
        <dbReference type="ARBA" id="ARBA00022519"/>
    </source>
</evidence>
<feature type="transmembrane region" description="Helical" evidence="8">
    <location>
        <begin position="82"/>
        <end position="104"/>
    </location>
</feature>
<evidence type="ECO:0000256" key="5">
    <source>
        <dbReference type="ARBA" id="ARBA00022692"/>
    </source>
</evidence>
<comment type="caution">
    <text evidence="10">The sequence shown here is derived from an EMBL/GenBank/DDBJ whole genome shotgun (WGS) entry which is preliminary data.</text>
</comment>
<organism evidence="10 11">
    <name type="scientific">Falsiroseomonas oleicola</name>
    <dbReference type="NCBI Taxonomy" id="2801474"/>
    <lineage>
        <taxon>Bacteria</taxon>
        <taxon>Pseudomonadati</taxon>
        <taxon>Pseudomonadota</taxon>
        <taxon>Alphaproteobacteria</taxon>
        <taxon>Acetobacterales</taxon>
        <taxon>Roseomonadaceae</taxon>
        <taxon>Falsiroseomonas</taxon>
    </lineage>
</organism>
<feature type="non-terminal residue" evidence="10">
    <location>
        <position position="1"/>
    </location>
</feature>
<dbReference type="PROSITE" id="PS50928">
    <property type="entry name" value="ABC_TM1"/>
    <property type="match status" value="1"/>
</dbReference>
<keyword evidence="7 8" id="KW-0472">Membrane</keyword>
<evidence type="ECO:0000256" key="7">
    <source>
        <dbReference type="ARBA" id="ARBA00023136"/>
    </source>
</evidence>
<evidence type="ECO:0000313" key="11">
    <source>
        <dbReference type="Proteomes" id="UP000689967"/>
    </source>
</evidence>
<accession>A0ABS6HF47</accession>
<evidence type="ECO:0000259" key="9">
    <source>
        <dbReference type="PROSITE" id="PS50928"/>
    </source>
</evidence>
<dbReference type="CDD" id="cd06261">
    <property type="entry name" value="TM_PBP2"/>
    <property type="match status" value="1"/>
</dbReference>
<evidence type="ECO:0000313" key="10">
    <source>
        <dbReference type="EMBL" id="MBU8547329.1"/>
    </source>
</evidence>
<evidence type="ECO:0000256" key="2">
    <source>
        <dbReference type="ARBA" id="ARBA00022448"/>
    </source>
</evidence>
<feature type="transmembrane region" description="Helical" evidence="8">
    <location>
        <begin position="44"/>
        <end position="70"/>
    </location>
</feature>
<comment type="subcellular location">
    <subcellularLocation>
        <location evidence="1">Cell inner membrane</location>
        <topology evidence="1">Multi-pass membrane protein</topology>
    </subcellularLocation>
    <subcellularLocation>
        <location evidence="8">Cell membrane</location>
        <topology evidence="8">Multi-pass membrane protein</topology>
    </subcellularLocation>
</comment>
<keyword evidence="2 8" id="KW-0813">Transport</keyword>
<dbReference type="Proteomes" id="UP000689967">
    <property type="component" value="Unassembled WGS sequence"/>
</dbReference>
<feature type="transmembrane region" description="Helical" evidence="8">
    <location>
        <begin position="110"/>
        <end position="129"/>
    </location>
</feature>
<dbReference type="EMBL" id="JAERQM010000026">
    <property type="protein sequence ID" value="MBU8547329.1"/>
    <property type="molecule type" value="Genomic_DNA"/>
</dbReference>
<protein>
    <submittedName>
        <fullName evidence="10">ABC transporter permease subunit</fullName>
    </submittedName>
</protein>
<dbReference type="InterPro" id="IPR000515">
    <property type="entry name" value="MetI-like"/>
</dbReference>
<dbReference type="PANTHER" id="PTHR43357">
    <property type="entry name" value="INNER MEMBRANE ABC TRANSPORTER PERMEASE PROTEIN YDCV"/>
    <property type="match status" value="1"/>
</dbReference>
<feature type="domain" description="ABC transmembrane type-1" evidence="9">
    <location>
        <begin position="44"/>
        <end position="175"/>
    </location>
</feature>
<sequence length="175" mass="19188">LLLPTLIVLAGSFHPGEIIRFPPDGLSLRWYAALPERGEFVAAFWRSVYVAVFCTLFSIPVGILTGLGLIRYDLRFKQFLQLYFLLPFTVPLIVSGTILLIIFGEIGVLGQLWTVGLALTIINIPFMIWSVTARVNALDSDLHDAAQNLGAEELQTFLHVTIPAILPGVVSGALL</sequence>
<gene>
    <name evidence="10" type="ORF">JJQ90_26715</name>
</gene>
<dbReference type="PANTHER" id="PTHR43357:SF4">
    <property type="entry name" value="INNER MEMBRANE ABC TRANSPORTER PERMEASE PROTEIN YDCV"/>
    <property type="match status" value="1"/>
</dbReference>
<reference evidence="10 11" key="1">
    <citation type="submission" date="2021-01" db="EMBL/GenBank/DDBJ databases">
        <title>Roseomonas sp. nov, a bacterium isolated from an oil production mixture in Yumen Oilfield.</title>
        <authorList>
            <person name="Wu D."/>
        </authorList>
    </citation>
    <scope>NUCLEOTIDE SEQUENCE [LARGE SCALE GENOMIC DNA]</scope>
    <source>
        <strain evidence="10 11">ROY-5-3</strain>
    </source>
</reference>